<evidence type="ECO:0000256" key="5">
    <source>
        <dbReference type="ARBA" id="ARBA00023239"/>
    </source>
</evidence>
<dbReference type="EC" id="4.2.3.152" evidence="7"/>
<dbReference type="OrthoDB" id="9806583at2"/>
<dbReference type="AlphaFoldDB" id="A0A1G7ZMZ3"/>
<accession>A0A1G7ZMZ3</accession>
<dbReference type="GO" id="GO:0017000">
    <property type="term" value="P:antibiotic biosynthetic process"/>
    <property type="evidence" value="ECO:0007669"/>
    <property type="project" value="InterPro"/>
</dbReference>
<dbReference type="Gene3D" id="1.20.1090.10">
    <property type="entry name" value="Dehydroquinate synthase-like - alpha domain"/>
    <property type="match status" value="1"/>
</dbReference>
<dbReference type="RefSeq" id="WP_093170824.1">
    <property type="nucleotide sequence ID" value="NZ_FNCN01000011.1"/>
</dbReference>
<comment type="cofactor">
    <cofactor evidence="1">
        <name>NAD(+)</name>
        <dbReference type="ChEBI" id="CHEBI:57540"/>
    </cofactor>
</comment>
<name>A0A1G7ZMZ3_9ACTN</name>
<evidence type="ECO:0000259" key="10">
    <source>
        <dbReference type="Pfam" id="PF24621"/>
    </source>
</evidence>
<dbReference type="EMBL" id="FNCN01000011">
    <property type="protein sequence ID" value="SDH09470.1"/>
    <property type="molecule type" value="Genomic_DNA"/>
</dbReference>
<dbReference type="Pfam" id="PF01761">
    <property type="entry name" value="DHQ_synthase"/>
    <property type="match status" value="1"/>
</dbReference>
<evidence type="ECO:0000256" key="4">
    <source>
        <dbReference type="ARBA" id="ARBA00023027"/>
    </source>
</evidence>
<evidence type="ECO:0000256" key="7">
    <source>
        <dbReference type="ARBA" id="ARBA00024060"/>
    </source>
</evidence>
<evidence type="ECO:0000259" key="9">
    <source>
        <dbReference type="Pfam" id="PF01761"/>
    </source>
</evidence>
<dbReference type="GO" id="GO:0046872">
    <property type="term" value="F:metal ion binding"/>
    <property type="evidence" value="ECO:0007669"/>
    <property type="project" value="UniProtKB-KW"/>
</dbReference>
<evidence type="ECO:0000256" key="1">
    <source>
        <dbReference type="ARBA" id="ARBA00001911"/>
    </source>
</evidence>
<dbReference type="InterPro" id="IPR035872">
    <property type="entry name" value="EEVS-like"/>
</dbReference>
<dbReference type="InterPro" id="IPR030960">
    <property type="entry name" value="DHQS/DOIS_N"/>
</dbReference>
<dbReference type="CDD" id="cd08199">
    <property type="entry name" value="EEVS"/>
    <property type="match status" value="1"/>
</dbReference>
<evidence type="ECO:0000313" key="12">
    <source>
        <dbReference type="Proteomes" id="UP000198923"/>
    </source>
</evidence>
<keyword evidence="5" id="KW-0456">Lyase</keyword>
<evidence type="ECO:0000256" key="6">
    <source>
        <dbReference type="ARBA" id="ARBA00023993"/>
    </source>
</evidence>
<protein>
    <recommendedName>
        <fullName evidence="8">2-epi-5-epi-valiolone synthase</fullName>
        <ecNumber evidence="7">4.2.3.152</ecNumber>
    </recommendedName>
</protein>
<dbReference type="Proteomes" id="UP000198923">
    <property type="component" value="Unassembled WGS sequence"/>
</dbReference>
<feature type="domain" description="3-dehydroquinate synthase N-terminal" evidence="9">
    <location>
        <begin position="104"/>
        <end position="215"/>
    </location>
</feature>
<dbReference type="Gene3D" id="3.40.50.1970">
    <property type="match status" value="1"/>
</dbReference>
<sequence>MTVQIERPQAGDRERFRTCNYYDGTGHIDTDPARGRISVESHLRVRSDVQLAWQVFDPECSALADIYSSLGRCTAVIDEEVHRLHGQRITAYFAGHGIALHVMTCRAREADKTFGMVQRIAAFLGSLEVNRSEPVLVVGGGVLTDTAGLACSLLHRRTPYVMVATSLVAAIDAGPSPRTCVNVGTHKNFLGTYHPPVLTLVDRSLFATLAEPDFRHGLAEVLKMAIVDDFELFDLLDSHGGDLVAARLARPGSVDDAIVFRTLRSYLRHEGPNLFEVFQDRPHAYGHTWSPGFELAAGLRHGHAVSVEIAFSATLAALLGWLTSAERDRILDVCQKLGLAIHHPAITDVDMLVRAQQAMLAKRGGGGLWAPLPRGIGGCGYVPDVSLSLLRSAIGAHSALCETRSGCDGQDMYTR</sequence>
<keyword evidence="2" id="KW-0479">Metal-binding</keyword>
<dbReference type="PANTHER" id="PTHR43622:SF3">
    <property type="entry name" value="2-EPI-5-EPI-VALIOLONE SYNTHASE"/>
    <property type="match status" value="1"/>
</dbReference>
<dbReference type="Pfam" id="PF24621">
    <property type="entry name" value="DHQS_C"/>
    <property type="match status" value="1"/>
</dbReference>
<reference evidence="11 12" key="1">
    <citation type="submission" date="2016-10" db="EMBL/GenBank/DDBJ databases">
        <authorList>
            <person name="de Groot N.N."/>
        </authorList>
    </citation>
    <scope>NUCLEOTIDE SEQUENCE [LARGE SCALE GENOMIC DNA]</scope>
    <source>
        <strain evidence="11 12">CPCC 201354</strain>
    </source>
</reference>
<proteinExistence type="predicted"/>
<keyword evidence="4" id="KW-0520">NAD</keyword>
<dbReference type="GO" id="GO:0000166">
    <property type="term" value="F:nucleotide binding"/>
    <property type="evidence" value="ECO:0007669"/>
    <property type="project" value="UniProtKB-KW"/>
</dbReference>
<organism evidence="11 12">
    <name type="scientific">Sinosporangium album</name>
    <dbReference type="NCBI Taxonomy" id="504805"/>
    <lineage>
        <taxon>Bacteria</taxon>
        <taxon>Bacillati</taxon>
        <taxon>Actinomycetota</taxon>
        <taxon>Actinomycetes</taxon>
        <taxon>Streptosporangiales</taxon>
        <taxon>Streptosporangiaceae</taxon>
        <taxon>Sinosporangium</taxon>
    </lineage>
</organism>
<dbReference type="InterPro" id="IPR056179">
    <property type="entry name" value="DHQS_C"/>
</dbReference>
<keyword evidence="3" id="KW-0547">Nucleotide-binding</keyword>
<evidence type="ECO:0000256" key="3">
    <source>
        <dbReference type="ARBA" id="ARBA00022741"/>
    </source>
</evidence>
<evidence type="ECO:0000256" key="8">
    <source>
        <dbReference type="ARBA" id="ARBA00024092"/>
    </source>
</evidence>
<dbReference type="InterPro" id="IPR050071">
    <property type="entry name" value="Dehydroquinate_synthase"/>
</dbReference>
<evidence type="ECO:0000256" key="2">
    <source>
        <dbReference type="ARBA" id="ARBA00022723"/>
    </source>
</evidence>
<dbReference type="GO" id="GO:0003856">
    <property type="term" value="F:3-dehydroquinate synthase activity"/>
    <property type="evidence" value="ECO:0007669"/>
    <property type="project" value="TreeGrafter"/>
</dbReference>
<dbReference type="SUPFAM" id="SSF56796">
    <property type="entry name" value="Dehydroquinate synthase-like"/>
    <property type="match status" value="1"/>
</dbReference>
<dbReference type="STRING" id="504805.SAMN05421505_111105"/>
<feature type="domain" description="3-dehydroquinate synthase C-terminal" evidence="10">
    <location>
        <begin position="217"/>
        <end position="353"/>
    </location>
</feature>
<comment type="catalytic activity">
    <reaction evidence="6">
        <text>D-sedoheptulose 7-phosphate = 2-epi-5-epi-valiolone + phosphate</text>
        <dbReference type="Rhea" id="RHEA:44184"/>
        <dbReference type="ChEBI" id="CHEBI:43474"/>
        <dbReference type="ChEBI" id="CHEBI:57483"/>
        <dbReference type="ChEBI" id="CHEBI:84187"/>
        <dbReference type="EC" id="4.2.3.152"/>
    </reaction>
</comment>
<evidence type="ECO:0000313" key="11">
    <source>
        <dbReference type="EMBL" id="SDH09470.1"/>
    </source>
</evidence>
<dbReference type="PANTHER" id="PTHR43622">
    <property type="entry name" value="3-DEHYDROQUINATE SYNTHASE"/>
    <property type="match status" value="1"/>
</dbReference>
<keyword evidence="12" id="KW-1185">Reference proteome</keyword>
<gene>
    <name evidence="11" type="ORF">SAMN05421505_111105</name>
</gene>